<name>A0A501PI71_9PROT</name>
<dbReference type="Proteomes" id="UP000319148">
    <property type="component" value="Unassembled WGS sequence"/>
</dbReference>
<dbReference type="Gene3D" id="3.50.50.60">
    <property type="entry name" value="FAD/NAD(P)-binding domain"/>
    <property type="match status" value="3"/>
</dbReference>
<reference evidence="3" key="1">
    <citation type="submission" date="2019-06" db="EMBL/GenBank/DDBJ databases">
        <title>The complete genome of Emcibacter congregatus ZYLT.</title>
        <authorList>
            <person name="Zhao Z."/>
        </authorList>
    </citation>
    <scope>NUCLEOTIDE SEQUENCE [LARGE SCALE GENOMIC DNA]</scope>
    <source>
        <strain evidence="3">MCCC 1A06723</strain>
    </source>
</reference>
<sequence length="407" mass="45257">MKVTIIGAGQAGLQLGIGLLHSEIEVEIVSNRTGEEIRTGRIMSSQSMYQEALDHERELGLNFWDDEAPAYNNVNMMIGNSAKPMIDWHAPLDGAGNSIDQRVKMPRWMEEFEKLGGTLTILEAGIEHLEDYCSTSDLVIVASGKGEIGSLFEKDVEKCQFHQPMRGLSLVYFTGMEPYEHTPSLNINVNPGIGECVTFPGLTTSGACDIMTFEAVPGGEMDVWHEVKTPDQHLEMTKTLLDRFFPWLGERCRNIKLTDDNARLTGRFPPTVRKPIGYLPSGQIVLGIADAICLNDPITGQGSNNASKAAAIYLKRIVDNRGRAFDENWMQGTFDAYMDYAHWVIKFTNTFLTPLPDHIVEIFGAAQSNQAIGRIFAGAFNDPRRVDPWLYDPAEARKFIQAHSEAA</sequence>
<comment type="caution">
    <text evidence="2">The sequence shown here is derived from an EMBL/GenBank/DDBJ whole genome shotgun (WGS) entry which is preliminary data.</text>
</comment>
<dbReference type="SUPFAM" id="SSF51905">
    <property type="entry name" value="FAD/NAD(P)-binding domain"/>
    <property type="match status" value="1"/>
</dbReference>
<gene>
    <name evidence="2" type="ORF">FIV46_09000</name>
</gene>
<proteinExistence type="predicted"/>
<accession>A0A501PI71</accession>
<dbReference type="RefSeq" id="WP_139940593.1">
    <property type="nucleotide sequence ID" value="NZ_JBHSYP010000027.1"/>
</dbReference>
<feature type="domain" description="Styrene monooxygenase StyA putative substrate binding" evidence="1">
    <location>
        <begin position="144"/>
        <end position="251"/>
    </location>
</feature>
<evidence type="ECO:0000259" key="1">
    <source>
        <dbReference type="Pfam" id="PF17885"/>
    </source>
</evidence>
<keyword evidence="3" id="KW-1185">Reference proteome</keyword>
<organism evidence="2 3">
    <name type="scientific">Emcibacter nanhaiensis</name>
    <dbReference type="NCBI Taxonomy" id="1505037"/>
    <lineage>
        <taxon>Bacteria</taxon>
        <taxon>Pseudomonadati</taxon>
        <taxon>Pseudomonadota</taxon>
        <taxon>Alphaproteobacteria</taxon>
        <taxon>Emcibacterales</taxon>
        <taxon>Emcibacteraceae</taxon>
        <taxon>Emcibacter</taxon>
    </lineage>
</organism>
<dbReference type="OrthoDB" id="8801399at2"/>
<dbReference type="InterPro" id="IPR041654">
    <property type="entry name" value="StyA_sbd"/>
</dbReference>
<evidence type="ECO:0000313" key="3">
    <source>
        <dbReference type="Proteomes" id="UP000319148"/>
    </source>
</evidence>
<dbReference type="AlphaFoldDB" id="A0A501PI71"/>
<dbReference type="EMBL" id="VFIY01000008">
    <property type="protein sequence ID" value="TPD60183.1"/>
    <property type="molecule type" value="Genomic_DNA"/>
</dbReference>
<evidence type="ECO:0000313" key="2">
    <source>
        <dbReference type="EMBL" id="TPD60183.1"/>
    </source>
</evidence>
<protein>
    <submittedName>
        <fullName evidence="2">FAD-binding oxidoreductase</fullName>
    </submittedName>
</protein>
<dbReference type="Pfam" id="PF17885">
    <property type="entry name" value="Smoa_sbd"/>
    <property type="match status" value="1"/>
</dbReference>
<dbReference type="InterPro" id="IPR036188">
    <property type="entry name" value="FAD/NAD-bd_sf"/>
</dbReference>